<gene>
    <name evidence="1" type="ORF">KYE_02323</name>
</gene>
<dbReference type="PATRIC" id="fig|1094979.3.peg.432"/>
<sequence length="480" mass="52637">MIGIAQINSRLPVLLIWLLSVAWLPTAHAQWAQTEKSLAAWDGNKTIDFIMTGDDRRLALESLELLRRLVSLGYQITLGRHADSPVSALELRLTVTNGMATLVLNRTRDGMTIGAEQRQLAGATATNYANKTVRPASRPSVGNFVPDRRIDLNQQPLRIVSLNQPNPDILRVALLDSKGLSVYDIDNGQVLKPVAEFRPPDTNLDALYLDAGDIDADGNPEIVAVWGKNNLAAFDGIDTRLHAWVLALDDGALRPVSDDLQAYLRINNNTAYLQRRGVYEAFAGKVHQLEGNDGAFSIAKTPAFLGLNNIYRDTPIDDASAFSFDDNDRLLYRSGFGQPQTEVTSAPYSDSLGEITFPVVYVKLEQPEYPLGLAESDRVLERAVPLARRVQIKGDIAYTQVRGRKTSLFGTKAEGADRIVAIDSRSGQVSEPFAAVGNFILDFTVMKGPNNARLAILLLNDKPDGSGRSSLRIQQDSTNQ</sequence>
<dbReference type="AlphaFoldDB" id="G6YNQ3"/>
<evidence type="ECO:0000313" key="1">
    <source>
        <dbReference type="EMBL" id="EHJ06218.1"/>
    </source>
</evidence>
<dbReference type="RefSeq" id="WP_008169978.1">
    <property type="nucleotide sequence ID" value="NZ_AGTR01000011.1"/>
</dbReference>
<evidence type="ECO:0000313" key="2">
    <source>
        <dbReference type="Proteomes" id="UP000003208"/>
    </source>
</evidence>
<accession>G6YNQ3</accession>
<organism evidence="1 2">
    <name type="scientific">Marinobacter manganoxydans MnI7-9</name>
    <dbReference type="NCBI Taxonomy" id="1094979"/>
    <lineage>
        <taxon>Bacteria</taxon>
        <taxon>Pseudomonadati</taxon>
        <taxon>Pseudomonadota</taxon>
        <taxon>Gammaproteobacteria</taxon>
        <taxon>Pseudomonadales</taxon>
        <taxon>Marinobacteraceae</taxon>
        <taxon>Marinobacter</taxon>
    </lineage>
</organism>
<reference evidence="1 2" key="1">
    <citation type="journal article" date="2012" name="J. Bacteriol.">
        <title>Genome sequence of deep-sea manganese-oxidizing bacterium Marinobacter manganoxydans MnI7-9.</title>
        <authorList>
            <person name="Wang H."/>
            <person name="Li H."/>
            <person name="Shao Z."/>
            <person name="Liao S."/>
            <person name="Johnstone L."/>
            <person name="Rensing C."/>
            <person name="Wang G."/>
        </authorList>
    </citation>
    <scope>NUCLEOTIDE SEQUENCE [LARGE SCALE GENOMIC DNA]</scope>
    <source>
        <strain evidence="1 2">MnI7-9</strain>
    </source>
</reference>
<dbReference type="Proteomes" id="UP000003208">
    <property type="component" value="Unassembled WGS sequence"/>
</dbReference>
<keyword evidence="2" id="KW-1185">Reference proteome</keyword>
<name>G6YNQ3_9GAMM</name>
<dbReference type="EMBL" id="AGTR01000011">
    <property type="protein sequence ID" value="EHJ06218.1"/>
    <property type="molecule type" value="Genomic_DNA"/>
</dbReference>
<proteinExistence type="predicted"/>
<protein>
    <submittedName>
        <fullName evidence="1">Uncharacterized protein</fullName>
    </submittedName>
</protein>